<gene>
    <name evidence="3" type="ORF">PR048_020912</name>
</gene>
<feature type="domain" description="BESS" evidence="2">
    <location>
        <begin position="194"/>
        <end position="233"/>
    </location>
</feature>
<dbReference type="PROSITE" id="PS51031">
    <property type="entry name" value="BESS"/>
    <property type="match status" value="1"/>
</dbReference>
<protein>
    <recommendedName>
        <fullName evidence="2">BESS domain-containing protein</fullName>
    </recommendedName>
</protein>
<keyword evidence="4" id="KW-1185">Reference proteome</keyword>
<dbReference type="Proteomes" id="UP001159363">
    <property type="component" value="Chromosome 7"/>
</dbReference>
<evidence type="ECO:0000259" key="2">
    <source>
        <dbReference type="PROSITE" id="PS51031"/>
    </source>
</evidence>
<evidence type="ECO:0000313" key="4">
    <source>
        <dbReference type="Proteomes" id="UP001159363"/>
    </source>
</evidence>
<sequence>MHDQCVLEVHAISGTNQVVKYTAAFDNDNDQWKFNIDWSVKYSPLIRKNSKRAFHERNVPVYGLMTKSDREKASSPNKVYGITGPVVPGWHCPLGSRQGASAARRDIYARQLSFLLKTVEPGVTETCVDDDEAEESLQTADETSSASDDLSSTAKYAACPSASNGPACKRHRVLQDHLVSFMKTPVPTPTPELLDYDQYVFDSLLPAVKTLPLDSKLEFRCKVLKSMKMFRAENECSQNRATQNLEQCEPTNHLPHVYGQLQQPYIANHATCALPTGFSILTLLAIESSMNAVQYRMAEYTFPENNDMLFYGKVQSNGRASQRLYQEPFPLIHFFRIRTMAD</sequence>
<comment type="subcellular location">
    <subcellularLocation>
        <location evidence="1">Nucleus</location>
    </subcellularLocation>
</comment>
<proteinExistence type="predicted"/>
<keyword evidence="1" id="KW-0539">Nucleus</keyword>
<dbReference type="InterPro" id="IPR004210">
    <property type="entry name" value="BESS_motif"/>
</dbReference>
<evidence type="ECO:0000313" key="3">
    <source>
        <dbReference type="EMBL" id="KAJ8876467.1"/>
    </source>
</evidence>
<organism evidence="3 4">
    <name type="scientific">Dryococelus australis</name>
    <dbReference type="NCBI Taxonomy" id="614101"/>
    <lineage>
        <taxon>Eukaryota</taxon>
        <taxon>Metazoa</taxon>
        <taxon>Ecdysozoa</taxon>
        <taxon>Arthropoda</taxon>
        <taxon>Hexapoda</taxon>
        <taxon>Insecta</taxon>
        <taxon>Pterygota</taxon>
        <taxon>Neoptera</taxon>
        <taxon>Polyneoptera</taxon>
        <taxon>Phasmatodea</taxon>
        <taxon>Verophasmatodea</taxon>
        <taxon>Anareolatae</taxon>
        <taxon>Phasmatidae</taxon>
        <taxon>Eurycanthinae</taxon>
        <taxon>Dryococelus</taxon>
    </lineage>
</organism>
<comment type="caution">
    <text evidence="3">The sequence shown here is derived from an EMBL/GenBank/DDBJ whole genome shotgun (WGS) entry which is preliminary data.</text>
</comment>
<reference evidence="3 4" key="1">
    <citation type="submission" date="2023-02" db="EMBL/GenBank/DDBJ databases">
        <title>LHISI_Scaffold_Assembly.</title>
        <authorList>
            <person name="Stuart O.P."/>
            <person name="Cleave R."/>
            <person name="Magrath M.J.L."/>
            <person name="Mikheyev A.S."/>
        </authorList>
    </citation>
    <scope>NUCLEOTIDE SEQUENCE [LARGE SCALE GENOMIC DNA]</scope>
    <source>
        <strain evidence="3">Daus_M_001</strain>
        <tissue evidence="3">Leg muscle</tissue>
    </source>
</reference>
<accession>A0ABQ9GWR4</accession>
<name>A0ABQ9GWR4_9NEOP</name>
<evidence type="ECO:0000256" key="1">
    <source>
        <dbReference type="PROSITE-ProRule" id="PRU00371"/>
    </source>
</evidence>
<dbReference type="Pfam" id="PF02944">
    <property type="entry name" value="BESS"/>
    <property type="match status" value="1"/>
</dbReference>
<dbReference type="EMBL" id="JARBHB010000008">
    <property type="protein sequence ID" value="KAJ8876467.1"/>
    <property type="molecule type" value="Genomic_DNA"/>
</dbReference>